<evidence type="ECO:0000256" key="3">
    <source>
        <dbReference type="ARBA" id="ARBA00022692"/>
    </source>
</evidence>
<accession>A0AAP4A1D6</accession>
<feature type="transmembrane region" description="Helical" evidence="6">
    <location>
        <begin position="39"/>
        <end position="58"/>
    </location>
</feature>
<keyword evidence="4 6" id="KW-1133">Transmembrane helix</keyword>
<keyword evidence="5 6" id="KW-0472">Membrane</keyword>
<evidence type="ECO:0000313" key="9">
    <source>
        <dbReference type="Proteomes" id="UP001229409"/>
    </source>
</evidence>
<gene>
    <name evidence="8" type="ORF">QDS18_21445</name>
</gene>
<dbReference type="AlphaFoldDB" id="A0AAP4A1D6"/>
<proteinExistence type="inferred from homology"/>
<name>A0AAP4A1D6_PAEPO</name>
<dbReference type="PANTHER" id="PTHR38459">
    <property type="entry name" value="PROPHAGE BACTOPRENOL-LINKED GLUCOSE TRANSLOCASE HOMOLOG"/>
    <property type="match status" value="1"/>
</dbReference>
<feature type="domain" description="GtrA/DPMS transmembrane" evidence="7">
    <location>
        <begin position="13"/>
        <end position="136"/>
    </location>
</feature>
<evidence type="ECO:0000259" key="7">
    <source>
        <dbReference type="Pfam" id="PF04138"/>
    </source>
</evidence>
<reference evidence="8" key="1">
    <citation type="submission" date="2023-04" db="EMBL/GenBank/DDBJ databases">
        <title>Uncovering the Secrets of Slow-Growing Bacteria in Tropical Savanna Soil through Cultivation and Genomic Analysis.</title>
        <authorList>
            <person name="Goncalves O.S."/>
            <person name="Santana M.F."/>
        </authorList>
    </citation>
    <scope>NUCLEOTIDE SEQUENCE</scope>
    <source>
        <strain evidence="8">ANTI</strain>
    </source>
</reference>
<dbReference type="EMBL" id="JARVWT010000011">
    <property type="protein sequence ID" value="MDH2333428.1"/>
    <property type="molecule type" value="Genomic_DNA"/>
</dbReference>
<dbReference type="InterPro" id="IPR007267">
    <property type="entry name" value="GtrA_DPMS_TM"/>
</dbReference>
<dbReference type="Pfam" id="PF04138">
    <property type="entry name" value="GtrA_DPMS_TM"/>
    <property type="match status" value="1"/>
</dbReference>
<dbReference type="RefSeq" id="WP_223821961.1">
    <property type="nucleotide sequence ID" value="NZ_CP097767.1"/>
</dbReference>
<evidence type="ECO:0000256" key="6">
    <source>
        <dbReference type="SAM" id="Phobius"/>
    </source>
</evidence>
<evidence type="ECO:0000256" key="1">
    <source>
        <dbReference type="ARBA" id="ARBA00004141"/>
    </source>
</evidence>
<feature type="transmembrane region" description="Helical" evidence="6">
    <location>
        <begin position="109"/>
        <end position="129"/>
    </location>
</feature>
<organism evidence="8 9">
    <name type="scientific">Paenibacillus polymyxa</name>
    <name type="common">Bacillus polymyxa</name>
    <dbReference type="NCBI Taxonomy" id="1406"/>
    <lineage>
        <taxon>Bacteria</taxon>
        <taxon>Bacillati</taxon>
        <taxon>Bacillota</taxon>
        <taxon>Bacilli</taxon>
        <taxon>Bacillales</taxon>
        <taxon>Paenibacillaceae</taxon>
        <taxon>Paenibacillus</taxon>
    </lineage>
</organism>
<feature type="transmembrane region" description="Helical" evidence="6">
    <location>
        <begin position="12"/>
        <end position="33"/>
    </location>
</feature>
<dbReference type="GO" id="GO:0000271">
    <property type="term" value="P:polysaccharide biosynthetic process"/>
    <property type="evidence" value="ECO:0007669"/>
    <property type="project" value="InterPro"/>
</dbReference>
<evidence type="ECO:0000313" key="8">
    <source>
        <dbReference type="EMBL" id="MDH2333428.1"/>
    </source>
</evidence>
<evidence type="ECO:0000256" key="2">
    <source>
        <dbReference type="ARBA" id="ARBA00009399"/>
    </source>
</evidence>
<protein>
    <submittedName>
        <fullName evidence="8">GtrA family protein</fullName>
    </submittedName>
</protein>
<dbReference type="InterPro" id="IPR051401">
    <property type="entry name" value="GtrA_CellWall_Glycosyl"/>
</dbReference>
<evidence type="ECO:0000256" key="5">
    <source>
        <dbReference type="ARBA" id="ARBA00023136"/>
    </source>
</evidence>
<comment type="subcellular location">
    <subcellularLocation>
        <location evidence="1">Membrane</location>
        <topology evidence="1">Multi-pass membrane protein</topology>
    </subcellularLocation>
</comment>
<comment type="similarity">
    <text evidence="2">Belongs to the GtrA family.</text>
</comment>
<feature type="transmembrane region" description="Helical" evidence="6">
    <location>
        <begin position="78"/>
        <end position="103"/>
    </location>
</feature>
<sequence length="145" mass="16522">MTNLTLFQNSFFRFLVVGVLNTICGMSVMFLLFNTLGTNYWLSTFIGNSVGATVSYFLNKRFTFKNNASHGQTIWKFVFIILICYLLSYCLSYLISHFLISSLSIKNNAILGNLSILIGNIFYTLINYVGQKFIVFSKKTKAQKV</sequence>
<dbReference type="PANTHER" id="PTHR38459:SF1">
    <property type="entry name" value="PROPHAGE BACTOPRENOL-LINKED GLUCOSE TRANSLOCASE HOMOLOG"/>
    <property type="match status" value="1"/>
</dbReference>
<dbReference type="Proteomes" id="UP001229409">
    <property type="component" value="Unassembled WGS sequence"/>
</dbReference>
<evidence type="ECO:0000256" key="4">
    <source>
        <dbReference type="ARBA" id="ARBA00022989"/>
    </source>
</evidence>
<keyword evidence="3 6" id="KW-0812">Transmembrane</keyword>
<comment type="caution">
    <text evidence="8">The sequence shown here is derived from an EMBL/GenBank/DDBJ whole genome shotgun (WGS) entry which is preliminary data.</text>
</comment>
<dbReference type="GO" id="GO:0005886">
    <property type="term" value="C:plasma membrane"/>
    <property type="evidence" value="ECO:0007669"/>
    <property type="project" value="TreeGrafter"/>
</dbReference>